<dbReference type="Pfam" id="PF01804">
    <property type="entry name" value="Penicil_amidase"/>
    <property type="match status" value="1"/>
</dbReference>
<dbReference type="RefSeq" id="WP_279296614.1">
    <property type="nucleotide sequence ID" value="NZ_JAOTIF010000004.1"/>
</dbReference>
<dbReference type="GO" id="GO:0046872">
    <property type="term" value="F:metal ion binding"/>
    <property type="evidence" value="ECO:0007669"/>
    <property type="project" value="UniProtKB-KW"/>
</dbReference>
<evidence type="ECO:0000256" key="4">
    <source>
        <dbReference type="PIRSR" id="PIRSR001227-1"/>
    </source>
</evidence>
<dbReference type="Gene3D" id="3.60.20.10">
    <property type="entry name" value="Glutamine Phosphoribosylpyrophosphate, subunit 1, domain 1"/>
    <property type="match status" value="1"/>
</dbReference>
<protein>
    <submittedName>
        <fullName evidence="6">Penicillin acylase family protein</fullName>
    </submittedName>
</protein>
<feature type="binding site" evidence="5">
    <location>
        <position position="339"/>
    </location>
    <ligand>
        <name>Ca(2+)</name>
        <dbReference type="ChEBI" id="CHEBI:29108"/>
    </ligand>
</feature>
<sequence length="795" mass="90886">MNNKWGSVPPLGKFLSPQHGFWQNAEACDYDFSENLALRGLKGKANVYFDQRLVPHVFAEQDVDAYFIQGYLHAKFRLWQMEFQTMAAAGRISEILGKDERFIHFDREQRRLGMTYAAENALKEMGKDKASKQFFDAYSSGVNAYISSLSEKELPIEYKLLDYRPELWSNKKIALFLKQMSKTLAGFDRDFEFTNLHTVFTEQEMRILFPSIDDSLKPIIPKGTAFAPPSIVPVKPSSVDSLYLNNDTTVKAKEIFKPDRKNGSNSWAVSGQKTKSGAPIFCNDPHLDLTLPSIWYEMQLTTPTMNVYGATFPGSPSVIIGFNDSIAFGFTNAQRDVKDYYRVRFKDDSKKEYWFDSSWKAADLRVEEIKIKGEASYFDTVAYTVFGPVMFDESFGTDISAKNSIALRWSAHDPSNEGAMWFKLNRAQNYSDFLTAIKSFNCPGQNITFASKSGDISIWQQGKFPARWGRQGLYIMPGEDSSYMWQGYIPQSENPHVLNPVEGFVQSANQRPVDSLYPYFIPGNYLTPRGITLFNKLSQMQQVTPRMMMILQNDCYSSLASEAVPMLLKNVDRTNLSQFEKINLNEIAKWNYIAAPDSKAATIYQTWMDSLKAVIWNDEWKQFKEPVVTPDENTMIEILLRDSASKYIDDVSTPYKETLELQVTKAFKLAMKELNMEKNTTDLVWWKHKNPTIYHLLKSSLMPFARTGIKVGGWNNTLNAVTSTHGPSWRMIVHLTSPTEAYGIYPGGQSGNPGSKYYDNFVSNWAAGKYYPLWIMKESEKSDERIKFIIKFSNI</sequence>
<dbReference type="Gene3D" id="2.30.120.10">
    <property type="match status" value="1"/>
</dbReference>
<comment type="caution">
    <text evidence="6">The sequence shown here is derived from an EMBL/GenBank/DDBJ whole genome shotgun (WGS) entry which is preliminary data.</text>
</comment>
<dbReference type="Gene3D" id="1.10.1400.10">
    <property type="match status" value="1"/>
</dbReference>
<proteinExistence type="inferred from homology"/>
<feature type="binding site" evidence="5">
    <location>
        <position position="336"/>
    </location>
    <ligand>
        <name>Ca(2+)</name>
        <dbReference type="ChEBI" id="CHEBI:29108"/>
    </ligand>
</feature>
<evidence type="ECO:0000256" key="3">
    <source>
        <dbReference type="ARBA" id="ARBA00023145"/>
    </source>
</evidence>
<dbReference type="InterPro" id="IPR002692">
    <property type="entry name" value="S45"/>
</dbReference>
<organism evidence="6 7">
    <name type="scientific">Paraflavisolibacter caeni</name>
    <dbReference type="NCBI Taxonomy" id="2982496"/>
    <lineage>
        <taxon>Bacteria</taxon>
        <taxon>Pseudomonadati</taxon>
        <taxon>Bacteroidota</taxon>
        <taxon>Chitinophagia</taxon>
        <taxon>Chitinophagales</taxon>
        <taxon>Chitinophagaceae</taxon>
        <taxon>Paraflavisolibacter</taxon>
    </lineage>
</organism>
<dbReference type="PANTHER" id="PTHR34218:SF4">
    <property type="entry name" value="ACYL-HOMOSERINE LACTONE ACYLASE QUIP"/>
    <property type="match status" value="1"/>
</dbReference>
<feature type="active site" description="Nucleophile" evidence="4">
    <location>
        <position position="264"/>
    </location>
</feature>
<keyword evidence="5" id="KW-0106">Calcium</keyword>
<dbReference type="InterPro" id="IPR029055">
    <property type="entry name" value="Ntn_hydrolases_N"/>
</dbReference>
<gene>
    <name evidence="6" type="ORF">OCK74_08600</name>
</gene>
<keyword evidence="3" id="KW-0865">Zymogen</keyword>
<dbReference type="PANTHER" id="PTHR34218">
    <property type="entry name" value="PEPTIDASE S45 PENICILLIN AMIDASE"/>
    <property type="match status" value="1"/>
</dbReference>
<dbReference type="InterPro" id="IPR043147">
    <property type="entry name" value="Penicillin_amidase_A-knob"/>
</dbReference>
<evidence type="ECO:0000256" key="1">
    <source>
        <dbReference type="ARBA" id="ARBA00006586"/>
    </source>
</evidence>
<dbReference type="PIRSF" id="PIRSF001227">
    <property type="entry name" value="Pen_acylase"/>
    <property type="match status" value="1"/>
</dbReference>
<dbReference type="GO" id="GO:0017000">
    <property type="term" value="P:antibiotic biosynthetic process"/>
    <property type="evidence" value="ECO:0007669"/>
    <property type="project" value="InterPro"/>
</dbReference>
<evidence type="ECO:0000256" key="2">
    <source>
        <dbReference type="ARBA" id="ARBA00022801"/>
    </source>
</evidence>
<keyword evidence="2" id="KW-0378">Hydrolase</keyword>
<dbReference type="SUPFAM" id="SSF56235">
    <property type="entry name" value="N-terminal nucleophile aminohydrolases (Ntn hydrolases)"/>
    <property type="match status" value="1"/>
</dbReference>
<comment type="cofactor">
    <cofactor evidence="5">
        <name>Ca(2+)</name>
        <dbReference type="ChEBI" id="CHEBI:29108"/>
    </cofactor>
    <text evidence="5">Binds 1 Ca(2+) ion per dimer.</text>
</comment>
<dbReference type="Gene3D" id="1.10.439.10">
    <property type="entry name" value="Penicillin Amidohydrolase, domain 1"/>
    <property type="match status" value="1"/>
</dbReference>
<name>A0A9X3BH93_9BACT</name>
<accession>A0A9X3BH93</accession>
<evidence type="ECO:0000313" key="7">
    <source>
        <dbReference type="Proteomes" id="UP001155483"/>
    </source>
</evidence>
<dbReference type="InterPro" id="IPR043146">
    <property type="entry name" value="Penicillin_amidase_N_B-knob"/>
</dbReference>
<dbReference type="InterPro" id="IPR023343">
    <property type="entry name" value="Penicillin_amidase_dom1"/>
</dbReference>
<dbReference type="GO" id="GO:0016811">
    <property type="term" value="F:hydrolase activity, acting on carbon-nitrogen (but not peptide) bonds, in linear amides"/>
    <property type="evidence" value="ECO:0007669"/>
    <property type="project" value="InterPro"/>
</dbReference>
<dbReference type="InterPro" id="IPR014395">
    <property type="entry name" value="Pen/GL7ACA/AHL_acylase"/>
</dbReference>
<keyword evidence="5" id="KW-0479">Metal-binding</keyword>
<reference evidence="6" key="2">
    <citation type="submission" date="2023-04" db="EMBL/GenBank/DDBJ databases">
        <title>Paracnuella aquatica gen. nov., sp. nov., a member of the family Chitinophagaceae isolated from a hot spring.</title>
        <authorList>
            <person name="Wang C."/>
        </authorList>
    </citation>
    <scope>NUCLEOTIDE SEQUENCE</scope>
    <source>
        <strain evidence="6">LB-8</strain>
    </source>
</reference>
<dbReference type="Proteomes" id="UP001155483">
    <property type="component" value="Unassembled WGS sequence"/>
</dbReference>
<dbReference type="EMBL" id="JAOTIF010000004">
    <property type="protein sequence ID" value="MCU7549172.1"/>
    <property type="molecule type" value="Genomic_DNA"/>
</dbReference>
<reference evidence="6" key="1">
    <citation type="submission" date="2022-09" db="EMBL/GenBank/DDBJ databases">
        <authorList>
            <person name="Yuan C."/>
            <person name="Ke Z."/>
        </authorList>
    </citation>
    <scope>NUCLEOTIDE SEQUENCE</scope>
    <source>
        <strain evidence="6">LB-8</strain>
    </source>
</reference>
<dbReference type="CDD" id="cd03747">
    <property type="entry name" value="Ntn_PGA_like"/>
    <property type="match status" value="1"/>
</dbReference>
<comment type="similarity">
    <text evidence="1">Belongs to the peptidase S45 family.</text>
</comment>
<dbReference type="AlphaFoldDB" id="A0A9X3BH93"/>
<keyword evidence="7" id="KW-1185">Reference proteome</keyword>
<evidence type="ECO:0000256" key="5">
    <source>
        <dbReference type="PIRSR" id="PIRSR001227-2"/>
    </source>
</evidence>
<evidence type="ECO:0000313" key="6">
    <source>
        <dbReference type="EMBL" id="MCU7549172.1"/>
    </source>
</evidence>